<evidence type="ECO:0000259" key="7">
    <source>
        <dbReference type="PROSITE" id="PS50004"/>
    </source>
</evidence>
<keyword evidence="5 6" id="KW-0472">Membrane</keyword>
<feature type="transmembrane region" description="Helical" evidence="6">
    <location>
        <begin position="673"/>
        <end position="691"/>
    </location>
</feature>
<dbReference type="SMART" id="SM00239">
    <property type="entry name" value="C2"/>
    <property type="match status" value="2"/>
</dbReference>
<dbReference type="Ensembl" id="ENSORLT00020026035.1">
    <property type="protein sequence ID" value="ENSORLP00020032769.1"/>
    <property type="gene ID" value="ENSORLG00020018505.1"/>
</dbReference>
<keyword evidence="4 6" id="KW-1133">Transmembrane helix</keyword>
<dbReference type="InterPro" id="IPR037721">
    <property type="entry name" value="Ferlin"/>
</dbReference>
<dbReference type="SUPFAM" id="SSF49562">
    <property type="entry name" value="C2 domain (Calcium/lipid-binding domain, CaLB)"/>
    <property type="match status" value="2"/>
</dbReference>
<reference evidence="8 9" key="2">
    <citation type="submission" date="2017-04" db="EMBL/GenBank/DDBJ databases">
        <title>CpG methylation of centromeres and impact of large insertions on vertebrate speciation.</title>
        <authorList>
            <person name="Ichikawa K."/>
            <person name="Yoshimura J."/>
            <person name="Morishita S."/>
        </authorList>
    </citation>
    <scope>NUCLEOTIDE SEQUENCE</scope>
    <source>
        <strain evidence="8 9">HNI</strain>
    </source>
</reference>
<comment type="subcellular location">
    <subcellularLocation>
        <location evidence="1">Membrane</location>
        <topology evidence="1">Single-pass membrane protein</topology>
    </subcellularLocation>
</comment>
<evidence type="ECO:0000256" key="5">
    <source>
        <dbReference type="ARBA" id="ARBA00023136"/>
    </source>
</evidence>
<keyword evidence="3" id="KW-0677">Repeat</keyword>
<dbReference type="InterPro" id="IPR035892">
    <property type="entry name" value="C2_domain_sf"/>
</dbReference>
<dbReference type="InterPro" id="IPR037724">
    <property type="entry name" value="C2E_Ferlin"/>
</dbReference>
<dbReference type="Pfam" id="PF22901">
    <property type="entry name" value="dsrm_Ferlin"/>
    <property type="match status" value="1"/>
</dbReference>
<feature type="transmembrane region" description="Helical" evidence="6">
    <location>
        <begin position="645"/>
        <end position="667"/>
    </location>
</feature>
<organism evidence="8 9">
    <name type="scientific">Oryzias latipes</name>
    <name type="common">Japanese rice fish</name>
    <name type="synonym">Japanese killifish</name>
    <dbReference type="NCBI Taxonomy" id="8090"/>
    <lineage>
        <taxon>Eukaryota</taxon>
        <taxon>Metazoa</taxon>
        <taxon>Chordata</taxon>
        <taxon>Craniata</taxon>
        <taxon>Vertebrata</taxon>
        <taxon>Euteleostomi</taxon>
        <taxon>Actinopterygii</taxon>
        <taxon>Neopterygii</taxon>
        <taxon>Teleostei</taxon>
        <taxon>Neoteleostei</taxon>
        <taxon>Acanthomorphata</taxon>
        <taxon>Ovalentaria</taxon>
        <taxon>Atherinomorphae</taxon>
        <taxon>Beloniformes</taxon>
        <taxon>Adrianichthyidae</taxon>
        <taxon>Oryziinae</taxon>
        <taxon>Oryzias</taxon>
    </lineage>
</organism>
<dbReference type="CDD" id="cd08374">
    <property type="entry name" value="C2F_Ferlin"/>
    <property type="match status" value="1"/>
</dbReference>
<reference evidence="8" key="3">
    <citation type="submission" date="2025-08" db="UniProtKB">
        <authorList>
            <consortium name="Ensembl"/>
        </authorList>
    </citation>
    <scope>IDENTIFICATION</scope>
    <source>
        <strain evidence="8">HNI</strain>
    </source>
</reference>
<evidence type="ECO:0000256" key="2">
    <source>
        <dbReference type="ARBA" id="ARBA00022692"/>
    </source>
</evidence>
<proteinExistence type="predicted"/>
<dbReference type="FunFam" id="2.60.40.150:FF:000054">
    <property type="entry name" value="otoferlin isoform X2"/>
    <property type="match status" value="1"/>
</dbReference>
<feature type="domain" description="C2" evidence="7">
    <location>
        <begin position="400"/>
        <end position="545"/>
    </location>
</feature>
<evidence type="ECO:0000256" key="4">
    <source>
        <dbReference type="ARBA" id="ARBA00022989"/>
    </source>
</evidence>
<dbReference type="PANTHER" id="PTHR12546">
    <property type="entry name" value="FER-1-LIKE"/>
    <property type="match status" value="1"/>
</dbReference>
<dbReference type="InterPro" id="IPR032362">
    <property type="entry name" value="Ferlin_C"/>
</dbReference>
<sequence>MASVKSPSLQVECGEGQSYLTCFSSQRLPQEELYMPPIVIKVIDNRQFGRKPVVGQCSIRLLEDYRRSQQEEQALLEGEEEEEEEEEQWRQESVDWWSKFYASVGDKNKCGTYLEQGLDTLEVYDRELERVEEFDGLSDFCQTFKLYRGKTQDEGDDPSVVGEFKGMFKIYPLSDDPAAPAPPRQFRKLPPNGIEDCLVRVYIIQANGLQPKDPNGKCDPYVKISLGKKTISDHENYIPCTLDPVFGKMFELSCSLPLEKDLRVTLYDHDLLSKDEKIGETVIDLENRLLSKYGATCGLPRSYCVSGVNQWRDQLTPRQLLARLCEPSWLHGSNDCLFRFYNCFFLFSEDKNTSNHHLGPVRERLSLVILRKLGLIPEHVETRALYSPLQPDIQQVTQRRSDTSNIHLLRTTSGNLFFLRCIIWNTSDVILDDVSISGERMSDIYVKGWLDGHEHNKQKTDVHYRSLAGEGNFNFRFLFPFHYLPAEQLCVIDKKVRWSAETKLVPKLTIQIWDNDKFSFDDYLGHLVLDLNHMLRPAKSPEKCTLQIVKQPGEKLASLFEQKTVKGWWPCTCEQNGEKILAGKVEMSLEIVSEEEHEERPAGLGRDEPNMNPHLEEPQRPETSFLWFTSPYKTLRFVLWRRFKWLIILFIFLFLIFLFLGVFLYSFPASSGVLSGWILTLVLSYGVKMTIDVFSLP</sequence>
<dbReference type="InterPro" id="IPR055072">
    <property type="entry name" value="Ferlin_DSRM"/>
</dbReference>
<evidence type="ECO:0000313" key="8">
    <source>
        <dbReference type="Ensembl" id="ENSORLP00020032769.1"/>
    </source>
</evidence>
<dbReference type="Proteomes" id="UP000265180">
    <property type="component" value="Chromosome 18"/>
</dbReference>
<evidence type="ECO:0000256" key="3">
    <source>
        <dbReference type="ARBA" id="ARBA00022737"/>
    </source>
</evidence>
<dbReference type="PANTHER" id="PTHR12546:SF44">
    <property type="entry name" value="DYSFERLIN"/>
    <property type="match status" value="1"/>
</dbReference>
<dbReference type="CDD" id="cd04037">
    <property type="entry name" value="C2E_Ferlin"/>
    <property type="match status" value="1"/>
</dbReference>
<reference key="1">
    <citation type="journal article" date="2007" name="Nature">
        <title>The medaka draft genome and insights into vertebrate genome evolution.</title>
        <authorList>
            <person name="Kasahara M."/>
            <person name="Naruse K."/>
            <person name="Sasaki S."/>
            <person name="Nakatani Y."/>
            <person name="Qu W."/>
            <person name="Ahsan B."/>
            <person name="Yamada T."/>
            <person name="Nagayasu Y."/>
            <person name="Doi K."/>
            <person name="Kasai Y."/>
            <person name="Jindo T."/>
            <person name="Kobayashi D."/>
            <person name="Shimada A."/>
            <person name="Toyoda A."/>
            <person name="Kuroki Y."/>
            <person name="Fujiyama A."/>
            <person name="Sasaki T."/>
            <person name="Shimizu A."/>
            <person name="Asakawa S."/>
            <person name="Shimizu N."/>
            <person name="Hashimoto S."/>
            <person name="Yang J."/>
            <person name="Lee Y."/>
            <person name="Matsushima K."/>
            <person name="Sugano S."/>
            <person name="Sakaizumi M."/>
            <person name="Narita T."/>
            <person name="Ohishi K."/>
            <person name="Haga S."/>
            <person name="Ohta F."/>
            <person name="Nomoto H."/>
            <person name="Nogata K."/>
            <person name="Morishita T."/>
            <person name="Endo T."/>
            <person name="Shin-I T."/>
            <person name="Takeda H."/>
            <person name="Morishita S."/>
            <person name="Kohara Y."/>
        </authorList>
    </citation>
    <scope>NUCLEOTIDE SEQUENCE [LARGE SCALE GENOMIC DNA]</scope>
    <source>
        <strain>Hd-rR</strain>
    </source>
</reference>
<dbReference type="AlphaFoldDB" id="A0A3P9MIH7"/>
<evidence type="ECO:0000256" key="1">
    <source>
        <dbReference type="ARBA" id="ARBA00004167"/>
    </source>
</evidence>
<reference evidence="8" key="4">
    <citation type="submission" date="2025-09" db="UniProtKB">
        <authorList>
            <consortium name="Ensembl"/>
        </authorList>
    </citation>
    <scope>IDENTIFICATION</scope>
    <source>
        <strain evidence="8">HNI</strain>
    </source>
</reference>
<dbReference type="InterPro" id="IPR000008">
    <property type="entry name" value="C2_dom"/>
</dbReference>
<accession>A0A3P9MIH7</accession>
<evidence type="ECO:0000256" key="6">
    <source>
        <dbReference type="SAM" id="Phobius"/>
    </source>
</evidence>
<feature type="domain" description="C2" evidence="7">
    <location>
        <begin position="180"/>
        <end position="298"/>
    </location>
</feature>
<dbReference type="GO" id="GO:0016020">
    <property type="term" value="C:membrane"/>
    <property type="evidence" value="ECO:0007669"/>
    <property type="project" value="UniProtKB-SubCell"/>
</dbReference>
<evidence type="ECO:0000313" key="9">
    <source>
        <dbReference type="Proteomes" id="UP000265180"/>
    </source>
</evidence>
<dbReference type="Pfam" id="PF00168">
    <property type="entry name" value="C2"/>
    <property type="match status" value="3"/>
</dbReference>
<dbReference type="InterPro" id="IPR037725">
    <property type="entry name" value="C2F_Ferlin"/>
</dbReference>
<protein>
    <recommendedName>
        <fullName evidence="7">C2 domain-containing protein</fullName>
    </recommendedName>
</protein>
<dbReference type="Gene3D" id="2.60.40.150">
    <property type="entry name" value="C2 domain"/>
    <property type="match status" value="2"/>
</dbReference>
<dbReference type="Pfam" id="PF16165">
    <property type="entry name" value="Ferlin_C"/>
    <property type="match status" value="1"/>
</dbReference>
<name>A0A3P9MIH7_ORYLA</name>
<dbReference type="PROSITE" id="PS50004">
    <property type="entry name" value="C2"/>
    <property type="match status" value="2"/>
</dbReference>
<keyword evidence="2 6" id="KW-0812">Transmembrane</keyword>